<dbReference type="RefSeq" id="WP_084665137.1">
    <property type="nucleotide sequence ID" value="NZ_LT838272.1"/>
</dbReference>
<accession>A0A1W1VT02</accession>
<reference evidence="2 3" key="1">
    <citation type="submission" date="2017-04" db="EMBL/GenBank/DDBJ databases">
        <authorList>
            <person name="Afonso C.L."/>
            <person name="Miller P.J."/>
            <person name="Scott M.A."/>
            <person name="Spackman E."/>
            <person name="Goraichik I."/>
            <person name="Dimitrov K.M."/>
            <person name="Suarez D.L."/>
            <person name="Swayne D.E."/>
        </authorList>
    </citation>
    <scope>NUCLEOTIDE SEQUENCE [LARGE SCALE GENOMIC DNA]</scope>
    <source>
        <strain evidence="2 3">ToBE</strain>
    </source>
</reference>
<evidence type="ECO:0000313" key="3">
    <source>
        <dbReference type="Proteomes" id="UP000192569"/>
    </source>
</evidence>
<keyword evidence="1" id="KW-1133">Transmembrane helix</keyword>
<protein>
    <submittedName>
        <fullName evidence="2">Uncharacterized protein</fullName>
    </submittedName>
</protein>
<keyword evidence="1" id="KW-0472">Membrane</keyword>
<dbReference type="EMBL" id="LT838272">
    <property type="protein sequence ID" value="SMB96515.1"/>
    <property type="molecule type" value="Genomic_DNA"/>
</dbReference>
<evidence type="ECO:0000313" key="2">
    <source>
        <dbReference type="EMBL" id="SMB96515.1"/>
    </source>
</evidence>
<organism evidence="2 3">
    <name type="scientific">Thermanaeromonas toyohensis ToBE</name>
    <dbReference type="NCBI Taxonomy" id="698762"/>
    <lineage>
        <taxon>Bacteria</taxon>
        <taxon>Bacillati</taxon>
        <taxon>Bacillota</taxon>
        <taxon>Clostridia</taxon>
        <taxon>Neomoorellales</taxon>
        <taxon>Neomoorellaceae</taxon>
        <taxon>Thermanaeromonas</taxon>
    </lineage>
</organism>
<dbReference type="Proteomes" id="UP000192569">
    <property type="component" value="Chromosome I"/>
</dbReference>
<keyword evidence="3" id="KW-1185">Reference proteome</keyword>
<dbReference type="STRING" id="698762.SAMN00808754_1520"/>
<name>A0A1W1VT02_9FIRM</name>
<evidence type="ECO:0000256" key="1">
    <source>
        <dbReference type="SAM" id="Phobius"/>
    </source>
</evidence>
<feature type="transmembrane region" description="Helical" evidence="1">
    <location>
        <begin position="29"/>
        <end position="50"/>
    </location>
</feature>
<gene>
    <name evidence="2" type="ORF">SAMN00808754_1520</name>
</gene>
<dbReference type="AlphaFoldDB" id="A0A1W1VT02"/>
<keyword evidence="1" id="KW-0812">Transmembrane</keyword>
<sequence>MELRSQRKEVNRVRGLVAKFVRLFRDNRGITTAEALIVAALLAILALATWQNLKNYTKAAADTIGSKVNNAVGSNNPSW</sequence>
<proteinExistence type="predicted"/>